<dbReference type="AlphaFoldDB" id="A0A8J3NFD5"/>
<feature type="transmembrane region" description="Helical" evidence="8">
    <location>
        <begin position="49"/>
        <end position="70"/>
    </location>
</feature>
<evidence type="ECO:0000256" key="3">
    <source>
        <dbReference type="ARBA" id="ARBA00022679"/>
    </source>
</evidence>
<accession>A0A8J3NFD5</accession>
<keyword evidence="3" id="KW-0808">Transferase</keyword>
<sequence>MSGDGRAERYVGLAGAVLLAAAGFGAGALPGHDPAGQAPTPGHLAHPAYAVGIAAWVFGLVLLLTAWVRLRRPAYRGVLPARWMLGTVGLWALPMLLSVPLGSRDVYAYAAQGDLYAHGLDPYQVGPSALPSRWLAEMSPSWRDNPVPYGPLALLVTRLAALSGNLTVALVVLRLAALLGVLLLAAYLPRLARACGVPAGAACWLGLGSPVLLVHLVSGAHNDALMIGLLVAGLAYAADRRGPPAGVALGLAVAVKATALVAAPFAVVLLLAANPATGRQLARAAAVVAGAAAVAFAAVTVVAGLGFGWLPALSGTEASVQWTSVPTGVGMVLGFPLHLAGLPGAGGVLTVSRAVAFYAVLPVVLVALWWPLRHGAPTRTVVARAGWALAALLLCSPTVHPWYVLWPVAVLAAAVTDDRVVRTLTVLLVVLTVLVLPDGFNLARVTAPVGAPLDVAVVVWFAVVGLRRIRGDGRMRIVTPSVTLRNRAPGPDA</sequence>
<feature type="transmembrane region" description="Helical" evidence="8">
    <location>
        <begin position="82"/>
        <end position="101"/>
    </location>
</feature>
<feature type="transmembrane region" description="Helical" evidence="8">
    <location>
        <begin position="322"/>
        <end position="342"/>
    </location>
</feature>
<evidence type="ECO:0000256" key="6">
    <source>
        <dbReference type="ARBA" id="ARBA00023136"/>
    </source>
</evidence>
<keyword evidence="6 8" id="KW-0472">Membrane</keyword>
<dbReference type="NCBIfam" id="NF038066">
    <property type="entry name" value="MptB"/>
    <property type="match status" value="1"/>
</dbReference>
<dbReference type="GO" id="GO:0016758">
    <property type="term" value="F:hexosyltransferase activity"/>
    <property type="evidence" value="ECO:0007669"/>
    <property type="project" value="InterPro"/>
</dbReference>
<evidence type="ECO:0000256" key="8">
    <source>
        <dbReference type="SAM" id="Phobius"/>
    </source>
</evidence>
<feature type="transmembrane region" description="Helical" evidence="8">
    <location>
        <begin position="284"/>
        <end position="310"/>
    </location>
</feature>
<feature type="transmembrane region" description="Helical" evidence="8">
    <location>
        <begin position="387"/>
        <end position="413"/>
    </location>
</feature>
<dbReference type="EMBL" id="BOMB01000033">
    <property type="protein sequence ID" value="GID14765.1"/>
    <property type="molecule type" value="Genomic_DNA"/>
</dbReference>
<feature type="transmembrane region" description="Helical" evidence="8">
    <location>
        <begin position="166"/>
        <end position="188"/>
    </location>
</feature>
<organism evidence="9 10">
    <name type="scientific">Actinocatenispora rupis</name>
    <dbReference type="NCBI Taxonomy" id="519421"/>
    <lineage>
        <taxon>Bacteria</taxon>
        <taxon>Bacillati</taxon>
        <taxon>Actinomycetota</taxon>
        <taxon>Actinomycetes</taxon>
        <taxon>Micromonosporales</taxon>
        <taxon>Micromonosporaceae</taxon>
        <taxon>Actinocatenispora</taxon>
    </lineage>
</organism>
<evidence type="ECO:0000313" key="9">
    <source>
        <dbReference type="EMBL" id="GID14765.1"/>
    </source>
</evidence>
<feature type="transmembrane region" description="Helical" evidence="8">
    <location>
        <begin position="12"/>
        <end position="29"/>
    </location>
</feature>
<evidence type="ECO:0000256" key="1">
    <source>
        <dbReference type="ARBA" id="ARBA00004141"/>
    </source>
</evidence>
<feature type="transmembrane region" description="Helical" evidence="8">
    <location>
        <begin position="247"/>
        <end position="272"/>
    </location>
</feature>
<dbReference type="InterPro" id="IPR049829">
    <property type="entry name" value="MptA/B-like"/>
</dbReference>
<dbReference type="RefSeq" id="WP_203662688.1">
    <property type="nucleotide sequence ID" value="NZ_BAAAZM010000012.1"/>
</dbReference>
<feature type="transmembrane region" description="Helical" evidence="8">
    <location>
        <begin position="420"/>
        <end position="437"/>
    </location>
</feature>
<feature type="transmembrane region" description="Helical" evidence="8">
    <location>
        <begin position="195"/>
        <end position="217"/>
    </location>
</feature>
<dbReference type="GO" id="GO:0005886">
    <property type="term" value="C:plasma membrane"/>
    <property type="evidence" value="ECO:0007669"/>
    <property type="project" value="UniProtKB-SubCell"/>
</dbReference>
<evidence type="ECO:0000256" key="2">
    <source>
        <dbReference type="ARBA" id="ARBA00022676"/>
    </source>
</evidence>
<dbReference type="Proteomes" id="UP000612808">
    <property type="component" value="Unassembled WGS sequence"/>
</dbReference>
<comment type="similarity">
    <text evidence="7">Belongs to the MptA/B family.</text>
</comment>
<comment type="caution">
    <text evidence="9">The sequence shown here is derived from an EMBL/GenBank/DDBJ whole genome shotgun (WGS) entry which is preliminary data.</text>
</comment>
<proteinExistence type="inferred from homology"/>
<evidence type="ECO:0000256" key="4">
    <source>
        <dbReference type="ARBA" id="ARBA00022692"/>
    </source>
</evidence>
<comment type="subcellular location">
    <subcellularLocation>
        <location evidence="1">Membrane</location>
        <topology evidence="1">Multi-pass membrane protein</topology>
    </subcellularLocation>
</comment>
<name>A0A8J3NFD5_9ACTN</name>
<protein>
    <submittedName>
        <fullName evidence="9">Membrane protein</fullName>
    </submittedName>
</protein>
<keyword evidence="4 8" id="KW-0812">Transmembrane</keyword>
<feature type="transmembrane region" description="Helical" evidence="8">
    <location>
        <begin position="354"/>
        <end position="372"/>
    </location>
</feature>
<evidence type="ECO:0000256" key="7">
    <source>
        <dbReference type="ARBA" id="ARBA00043987"/>
    </source>
</evidence>
<keyword evidence="5 8" id="KW-1133">Transmembrane helix</keyword>
<gene>
    <name evidence="9" type="ORF">Aru02nite_56540</name>
</gene>
<dbReference type="Pfam" id="PF26314">
    <property type="entry name" value="MptA_B_family"/>
    <property type="match status" value="1"/>
</dbReference>
<evidence type="ECO:0000313" key="10">
    <source>
        <dbReference type="Proteomes" id="UP000612808"/>
    </source>
</evidence>
<keyword evidence="2" id="KW-0328">Glycosyltransferase</keyword>
<feature type="transmembrane region" description="Helical" evidence="8">
    <location>
        <begin position="449"/>
        <end position="466"/>
    </location>
</feature>
<reference evidence="9" key="1">
    <citation type="submission" date="2021-01" db="EMBL/GenBank/DDBJ databases">
        <title>Whole genome shotgun sequence of Actinocatenispora rupis NBRC 107355.</title>
        <authorList>
            <person name="Komaki H."/>
            <person name="Tamura T."/>
        </authorList>
    </citation>
    <scope>NUCLEOTIDE SEQUENCE</scope>
    <source>
        <strain evidence="9">NBRC 107355</strain>
    </source>
</reference>
<evidence type="ECO:0000256" key="5">
    <source>
        <dbReference type="ARBA" id="ARBA00022989"/>
    </source>
</evidence>
<keyword evidence="10" id="KW-1185">Reference proteome</keyword>